<accession>A0A4Z0PSP6</accession>
<sequence length="194" mass="20812">MKKIFLGLCLFVAASGTLSSCKDDSKLPAPAAESVPAIFAVPTAGKDFYNYDAARAATSTNPTRPIFEFVLNPTERDLKLETIEVYKSYRRGAVIGPRVKVGDYSSFPATVSVSSRDALQGLSRLSGKDLVPVIPGGGPDVTNNLIVQGDAIVFTFDYIVQGGRRITITQLNAFNAPTGTYSLPPYVAVAVFRR</sequence>
<name>A0A4Z0PSP6_9BACT</name>
<comment type="caution">
    <text evidence="1">The sequence shown here is derived from an EMBL/GenBank/DDBJ whole genome shotgun (WGS) entry which is preliminary data.</text>
</comment>
<keyword evidence="2" id="KW-1185">Reference proteome</keyword>
<dbReference type="RefSeq" id="WP_135496260.1">
    <property type="nucleotide sequence ID" value="NZ_SRLD01000004.1"/>
</dbReference>
<proteinExistence type="predicted"/>
<dbReference type="AlphaFoldDB" id="A0A4Z0PSP6"/>
<evidence type="ECO:0000313" key="1">
    <source>
        <dbReference type="EMBL" id="TGE19249.1"/>
    </source>
</evidence>
<dbReference type="Proteomes" id="UP000297739">
    <property type="component" value="Unassembled WGS sequence"/>
</dbReference>
<organism evidence="1 2">
    <name type="scientific">Hymenobacter elongatus</name>
    <dbReference type="NCBI Taxonomy" id="877208"/>
    <lineage>
        <taxon>Bacteria</taxon>
        <taxon>Pseudomonadati</taxon>
        <taxon>Bacteroidota</taxon>
        <taxon>Cytophagia</taxon>
        <taxon>Cytophagales</taxon>
        <taxon>Hymenobacteraceae</taxon>
        <taxon>Hymenobacter</taxon>
    </lineage>
</organism>
<protein>
    <submittedName>
        <fullName evidence="1">Uncharacterized protein</fullName>
    </submittedName>
</protein>
<gene>
    <name evidence="1" type="ORF">E5J99_03135</name>
</gene>
<evidence type="ECO:0000313" key="2">
    <source>
        <dbReference type="Proteomes" id="UP000297739"/>
    </source>
</evidence>
<dbReference type="EMBL" id="SRLD01000004">
    <property type="protein sequence ID" value="TGE19249.1"/>
    <property type="molecule type" value="Genomic_DNA"/>
</dbReference>
<dbReference type="PROSITE" id="PS51257">
    <property type="entry name" value="PROKAR_LIPOPROTEIN"/>
    <property type="match status" value="1"/>
</dbReference>
<dbReference type="OrthoDB" id="879728at2"/>
<reference evidence="1 2" key="1">
    <citation type="submission" date="2019-04" db="EMBL/GenBank/DDBJ databases">
        <authorList>
            <person name="Feng G."/>
            <person name="Zhang J."/>
            <person name="Zhu H."/>
        </authorList>
    </citation>
    <scope>NUCLEOTIDE SEQUENCE [LARGE SCALE GENOMIC DNA]</scope>
    <source>
        <strain evidence="1 2">JCM 17223</strain>
    </source>
</reference>